<evidence type="ECO:0000256" key="2">
    <source>
        <dbReference type="ARBA" id="ARBA00022676"/>
    </source>
</evidence>
<evidence type="ECO:0000313" key="8">
    <source>
        <dbReference type="EMBL" id="MET3683419.1"/>
    </source>
</evidence>
<feature type="active site" description="Proton acceptor" evidence="6">
    <location>
        <position position="49"/>
    </location>
</feature>
<evidence type="ECO:0000259" key="7">
    <source>
        <dbReference type="PROSITE" id="PS52018"/>
    </source>
</evidence>
<sequence length="209" mass="24702">MERKLLYHITSYKNLPSILKSGQILAHSLVKDGEFSHSDIAHKRIQDRRSTTSVNASPFGRLHDYVPFYFAPRSPMLYAIKNNRVEGFEGEQSDIIYFVTDTEKIIQANKKFVFTNGHPIMALTDFYNDLNDLDKIDWDVMQNTYWHDTDEFPDRKWRRQAEFLVHQTVELESFLGIGVFNSDMKNRVNNILREHKEDMTVLIKPEFYF</sequence>
<evidence type="ECO:0000256" key="1">
    <source>
        <dbReference type="ARBA" id="ARBA00022649"/>
    </source>
</evidence>
<dbReference type="EMBL" id="JBEPMX010000006">
    <property type="protein sequence ID" value="MET3683419.1"/>
    <property type="molecule type" value="Genomic_DNA"/>
</dbReference>
<evidence type="ECO:0000256" key="5">
    <source>
        <dbReference type="ARBA" id="ARBA00023125"/>
    </source>
</evidence>
<keyword evidence="3 6" id="KW-0808">Transferase</keyword>
<evidence type="ECO:0000256" key="6">
    <source>
        <dbReference type="PROSITE-ProRule" id="PRU01362"/>
    </source>
</evidence>
<feature type="domain" description="DarT" evidence="7">
    <location>
        <begin position="4"/>
        <end position="209"/>
    </location>
</feature>
<gene>
    <name evidence="8" type="ORF">ABID56_001514</name>
</gene>
<keyword evidence="4 6" id="KW-0548">Nucleotidyltransferase</keyword>
<organism evidence="8 9">
    <name type="scientific">Alkalibacillus flavidus</name>
    <dbReference type="NCBI Taxonomy" id="546021"/>
    <lineage>
        <taxon>Bacteria</taxon>
        <taxon>Bacillati</taxon>
        <taxon>Bacillota</taxon>
        <taxon>Bacilli</taxon>
        <taxon>Bacillales</taxon>
        <taxon>Bacillaceae</taxon>
        <taxon>Alkalibacillus</taxon>
    </lineage>
</organism>
<feature type="binding site" evidence="6">
    <location>
        <position position="49"/>
    </location>
    <ligand>
        <name>NAD(+)</name>
        <dbReference type="ChEBI" id="CHEBI:57540"/>
    </ligand>
</feature>
<dbReference type="InterPro" id="IPR029494">
    <property type="entry name" value="DarT"/>
</dbReference>
<comment type="caution">
    <text evidence="8">The sequence shown here is derived from an EMBL/GenBank/DDBJ whole genome shotgun (WGS) entry which is preliminary data.</text>
</comment>
<name>A0ABV2KV18_9BACI</name>
<accession>A0ABV2KV18</accession>
<evidence type="ECO:0000313" key="9">
    <source>
        <dbReference type="Proteomes" id="UP001549167"/>
    </source>
</evidence>
<dbReference type="PROSITE" id="PS52018">
    <property type="entry name" value="DART"/>
    <property type="match status" value="1"/>
</dbReference>
<comment type="caution">
    <text evidence="6">Lacks conserved residue(s) required for the propagation of feature annotation.</text>
</comment>
<evidence type="ECO:0000256" key="3">
    <source>
        <dbReference type="ARBA" id="ARBA00022679"/>
    </source>
</evidence>
<evidence type="ECO:0000256" key="4">
    <source>
        <dbReference type="ARBA" id="ARBA00022695"/>
    </source>
</evidence>
<feature type="active site" evidence="6">
    <location>
        <position position="162"/>
    </location>
</feature>
<reference evidence="8 9" key="1">
    <citation type="submission" date="2024-06" db="EMBL/GenBank/DDBJ databases">
        <title>Genomic Encyclopedia of Type Strains, Phase IV (KMG-IV): sequencing the most valuable type-strain genomes for metagenomic binning, comparative biology and taxonomic classification.</title>
        <authorList>
            <person name="Goeker M."/>
        </authorList>
    </citation>
    <scope>NUCLEOTIDE SEQUENCE [LARGE SCALE GENOMIC DNA]</scope>
    <source>
        <strain evidence="8 9">DSM 23520</strain>
    </source>
</reference>
<dbReference type="RefSeq" id="WP_354219997.1">
    <property type="nucleotide sequence ID" value="NZ_JBEPMX010000006.1"/>
</dbReference>
<keyword evidence="9" id="KW-1185">Reference proteome</keyword>
<dbReference type="Proteomes" id="UP001549167">
    <property type="component" value="Unassembled WGS sequence"/>
</dbReference>
<comment type="catalytic activity">
    <reaction evidence="6">
        <text>a thymidine in DNA + NAD(+) = an N-(ADP-alpha-D-ribosyl)-thymidine in DNA + nicotinamide + H(+)</text>
        <dbReference type="Rhea" id="RHEA:71651"/>
        <dbReference type="Rhea" id="RHEA-COMP:13556"/>
        <dbReference type="Rhea" id="RHEA-COMP:18051"/>
        <dbReference type="ChEBI" id="CHEBI:15378"/>
        <dbReference type="ChEBI" id="CHEBI:17154"/>
        <dbReference type="ChEBI" id="CHEBI:57540"/>
        <dbReference type="ChEBI" id="CHEBI:137386"/>
        <dbReference type="ChEBI" id="CHEBI:191199"/>
    </reaction>
</comment>
<keyword evidence="1 6" id="KW-1277">Toxin-antitoxin system</keyword>
<feature type="binding site" evidence="6">
    <location>
        <position position="25"/>
    </location>
    <ligand>
        <name>NAD(+)</name>
        <dbReference type="ChEBI" id="CHEBI:57540"/>
    </ligand>
</feature>
<comment type="similarity">
    <text evidence="6">Belongs to the DarT ADP-ribosyltransferase family.</text>
</comment>
<feature type="binding site" evidence="6">
    <location>
        <begin position="8"/>
        <end position="10"/>
    </location>
    <ligand>
        <name>NAD(+)</name>
        <dbReference type="ChEBI" id="CHEBI:57540"/>
    </ligand>
</feature>
<dbReference type="Pfam" id="PF14487">
    <property type="entry name" value="DarT"/>
    <property type="match status" value="1"/>
</dbReference>
<keyword evidence="2 6" id="KW-0328">Glycosyltransferase</keyword>
<keyword evidence="5 6" id="KW-0238">DNA-binding</keyword>
<protein>
    <recommendedName>
        <fullName evidence="7">DarT domain-containing protein</fullName>
    </recommendedName>
</protein>
<proteinExistence type="inferred from homology"/>